<sequence>MAVRRTPRADQDLVGIYLEGVGQFGQRQAEIYAANLSSCFELLASQPLMARERTEIQPPVRVHAHGSHIIVYAVDEEDILIMRVLHGRRDWEREFQ</sequence>
<dbReference type="InterPro" id="IPR035093">
    <property type="entry name" value="RelE/ParE_toxin_dom_sf"/>
</dbReference>
<evidence type="ECO:0000256" key="3">
    <source>
        <dbReference type="PIRNR" id="PIRNR029218"/>
    </source>
</evidence>
<dbReference type="KEGG" id="bvv:BHK69_06065"/>
<evidence type="ECO:0000256" key="1">
    <source>
        <dbReference type="ARBA" id="ARBA00006226"/>
    </source>
</evidence>
<organism evidence="4 5">
    <name type="scientific">Bosea vaviloviae</name>
    <dbReference type="NCBI Taxonomy" id="1526658"/>
    <lineage>
        <taxon>Bacteria</taxon>
        <taxon>Pseudomonadati</taxon>
        <taxon>Pseudomonadota</taxon>
        <taxon>Alphaproteobacteria</taxon>
        <taxon>Hyphomicrobiales</taxon>
        <taxon>Boseaceae</taxon>
        <taxon>Bosea</taxon>
    </lineage>
</organism>
<name>A0A1D7TY91_9HYPH</name>
<dbReference type="RefSeq" id="WP_069689319.1">
    <property type="nucleotide sequence ID" value="NZ_CP017147.1"/>
</dbReference>
<dbReference type="InterPro" id="IPR051803">
    <property type="entry name" value="TA_system_RelE-like_toxin"/>
</dbReference>
<dbReference type="Gene3D" id="3.30.2310.20">
    <property type="entry name" value="RelE-like"/>
    <property type="match status" value="1"/>
</dbReference>
<dbReference type="Proteomes" id="UP000094969">
    <property type="component" value="Chromosome"/>
</dbReference>
<protein>
    <recommendedName>
        <fullName evidence="3">Toxin</fullName>
    </recommendedName>
</protein>
<keyword evidence="5" id="KW-1185">Reference proteome</keyword>
<dbReference type="Pfam" id="PF05016">
    <property type="entry name" value="ParE_toxin"/>
    <property type="match status" value="1"/>
</dbReference>
<dbReference type="STRING" id="1526658.BHK69_06065"/>
<keyword evidence="2" id="KW-1277">Toxin-antitoxin system</keyword>
<dbReference type="AlphaFoldDB" id="A0A1D7TY91"/>
<dbReference type="PANTHER" id="PTHR33755">
    <property type="entry name" value="TOXIN PARE1-RELATED"/>
    <property type="match status" value="1"/>
</dbReference>
<comment type="similarity">
    <text evidence="1 3">Belongs to the RelE toxin family.</text>
</comment>
<dbReference type="PANTHER" id="PTHR33755:SF9">
    <property type="entry name" value="TOXIN PARE1"/>
    <property type="match status" value="1"/>
</dbReference>
<dbReference type="PIRSF" id="PIRSF029218">
    <property type="entry name" value="ParE"/>
    <property type="match status" value="1"/>
</dbReference>
<dbReference type="OrthoDB" id="5457915at2"/>
<accession>A0A1D7TY91</accession>
<reference evidence="4 5" key="1">
    <citation type="journal article" date="2015" name="Antonie Van Leeuwenhoek">
        <title>Bosea vaviloviae sp. nov., a new species of slow-growing rhizobia isolated from nodules of the relict species Vavilovia formosa (Stev.) Fed.</title>
        <authorList>
            <person name="Safronova V.I."/>
            <person name="Kuznetsova I.G."/>
            <person name="Sazanova A.L."/>
            <person name="Kimeklis A.K."/>
            <person name="Belimov A.A."/>
            <person name="Andronov E.E."/>
            <person name="Pinaev A.G."/>
            <person name="Chizhevskaya E.P."/>
            <person name="Pukhaev A.R."/>
            <person name="Popov K.P."/>
            <person name="Willems A."/>
            <person name="Tikhonovich I.A."/>
        </authorList>
    </citation>
    <scope>NUCLEOTIDE SEQUENCE [LARGE SCALE GENOMIC DNA]</scope>
    <source>
        <strain evidence="4 5">Vaf18</strain>
    </source>
</reference>
<dbReference type="InterPro" id="IPR007712">
    <property type="entry name" value="RelE/ParE_toxin"/>
</dbReference>
<gene>
    <name evidence="4" type="ORF">BHK69_06065</name>
</gene>
<proteinExistence type="inferred from homology"/>
<dbReference type="InterPro" id="IPR028344">
    <property type="entry name" value="ParE1/4"/>
</dbReference>
<evidence type="ECO:0000313" key="5">
    <source>
        <dbReference type="Proteomes" id="UP000094969"/>
    </source>
</evidence>
<evidence type="ECO:0000256" key="2">
    <source>
        <dbReference type="ARBA" id="ARBA00022649"/>
    </source>
</evidence>
<evidence type="ECO:0000313" key="4">
    <source>
        <dbReference type="EMBL" id="AOO80098.1"/>
    </source>
</evidence>
<dbReference type="EMBL" id="CP017147">
    <property type="protein sequence ID" value="AOO80098.1"/>
    <property type="molecule type" value="Genomic_DNA"/>
</dbReference>